<dbReference type="Pfam" id="PF13361">
    <property type="entry name" value="UvrD_C"/>
    <property type="match status" value="1"/>
</dbReference>
<keyword evidence="3 14" id="KW-0479">Metal-binding</keyword>
<reference evidence="16 17" key="1">
    <citation type="submission" date="2020-10" db="EMBL/GenBank/DDBJ databases">
        <title>Bacillus sp. HD4P25, an endophyte from a halophyte.</title>
        <authorList>
            <person name="Sun J.-Q."/>
        </authorList>
    </citation>
    <scope>NUCLEOTIDE SEQUENCE [LARGE SCALE GENOMIC DNA]</scope>
    <source>
        <strain evidence="16 17">YIM 93174</strain>
    </source>
</reference>
<dbReference type="Gene3D" id="6.10.140.1030">
    <property type="match status" value="1"/>
</dbReference>
<comment type="caution">
    <text evidence="16">The sequence shown here is derived from an EMBL/GenBank/DDBJ whole genome shotgun (WGS) entry which is preliminary data.</text>
</comment>
<evidence type="ECO:0000256" key="6">
    <source>
        <dbReference type="ARBA" id="ARBA00022801"/>
    </source>
</evidence>
<keyword evidence="17" id="KW-1185">Reference proteome</keyword>
<evidence type="ECO:0000256" key="14">
    <source>
        <dbReference type="HAMAP-Rule" id="MF_01452"/>
    </source>
</evidence>
<comment type="miscellaneous">
    <text evidence="14">Despite having conserved helicase domains, this subunit does not have helicase activity.</text>
</comment>
<feature type="binding site" evidence="14">
    <location>
        <position position="806"/>
    </location>
    <ligand>
        <name>[4Fe-4S] cluster</name>
        <dbReference type="ChEBI" id="CHEBI:49883"/>
    </ligand>
</feature>
<evidence type="ECO:0000313" key="17">
    <source>
        <dbReference type="Proteomes" id="UP001516662"/>
    </source>
</evidence>
<keyword evidence="2 14" id="KW-0540">Nuclease</keyword>
<dbReference type="NCBIfam" id="TIGR02773">
    <property type="entry name" value="addB_Gpos"/>
    <property type="match status" value="1"/>
</dbReference>
<keyword evidence="10 14" id="KW-0408">Iron</keyword>
<keyword evidence="6 14" id="KW-0378">Hydrolase</keyword>
<keyword evidence="12 14" id="KW-0238">DNA-binding</keyword>
<name>A0ABR9QLA8_9BACI</name>
<dbReference type="SUPFAM" id="SSF52540">
    <property type="entry name" value="P-loop containing nucleoside triphosphate hydrolases"/>
    <property type="match status" value="2"/>
</dbReference>
<gene>
    <name evidence="14 16" type="primary">addB</name>
    <name evidence="16" type="ORF">IMZ08_14620</name>
</gene>
<evidence type="ECO:0000256" key="4">
    <source>
        <dbReference type="ARBA" id="ARBA00022741"/>
    </source>
</evidence>
<dbReference type="PANTHER" id="PTHR30591:SF1">
    <property type="entry name" value="RECBCD ENZYME SUBUNIT RECC"/>
    <property type="match status" value="1"/>
</dbReference>
<dbReference type="EC" id="3.1.-.-" evidence="14"/>
<dbReference type="InterPro" id="IPR011604">
    <property type="entry name" value="PDDEXK-like_dom_sf"/>
</dbReference>
<comment type="similarity">
    <text evidence="14">Belongs to the helicase family. AddB/RexB type 1 subfamily.</text>
</comment>
<protein>
    <recommendedName>
        <fullName evidence="14">ATP-dependent helicase/deoxyribonuclease subunit B</fullName>
        <ecNumber evidence="14">3.1.-.-</ecNumber>
    </recommendedName>
    <alternativeName>
        <fullName evidence="14">ATP-dependent helicase/nuclease subunit AddB</fullName>
    </alternativeName>
</protein>
<evidence type="ECO:0000256" key="10">
    <source>
        <dbReference type="ARBA" id="ARBA00023004"/>
    </source>
</evidence>
<dbReference type="Pfam" id="PF12705">
    <property type="entry name" value="PDDEXK_1"/>
    <property type="match status" value="1"/>
</dbReference>
<dbReference type="InterPro" id="IPR027417">
    <property type="entry name" value="P-loop_NTPase"/>
</dbReference>
<proteinExistence type="inferred from homology"/>
<organism evidence="16 17">
    <name type="scientific">Litchfieldia luteola</name>
    <dbReference type="NCBI Taxonomy" id="682179"/>
    <lineage>
        <taxon>Bacteria</taxon>
        <taxon>Bacillati</taxon>
        <taxon>Bacillota</taxon>
        <taxon>Bacilli</taxon>
        <taxon>Bacillales</taxon>
        <taxon>Bacillaceae</taxon>
        <taxon>Litchfieldia</taxon>
    </lineage>
</organism>
<evidence type="ECO:0000256" key="2">
    <source>
        <dbReference type="ARBA" id="ARBA00022722"/>
    </source>
</evidence>
<keyword evidence="11 14" id="KW-0411">Iron-sulfur</keyword>
<dbReference type="RefSeq" id="WP_193537763.1">
    <property type="nucleotide sequence ID" value="NZ_JADCLJ010000022.1"/>
</dbReference>
<evidence type="ECO:0000256" key="11">
    <source>
        <dbReference type="ARBA" id="ARBA00023014"/>
    </source>
</evidence>
<comment type="function">
    <text evidence="14">The heterodimer acts as both an ATP-dependent DNA helicase and an ATP-dependent, dual-direction single-stranded exonuclease. Recognizes the chi site generating a DNA molecule suitable for the initiation of homologous recombination. The AddB subunit has 5' -&gt; 3' nuclease activity but not helicase activity.</text>
</comment>
<dbReference type="HAMAP" id="MF_01452">
    <property type="entry name" value="AddB_type1"/>
    <property type="match status" value="1"/>
</dbReference>
<keyword evidence="13 14" id="KW-0234">DNA repair</keyword>
<evidence type="ECO:0000256" key="9">
    <source>
        <dbReference type="ARBA" id="ARBA00022840"/>
    </source>
</evidence>
<dbReference type="Gene3D" id="3.90.320.10">
    <property type="match status" value="1"/>
</dbReference>
<keyword evidence="9 14" id="KW-0067">ATP-binding</keyword>
<keyword evidence="4 14" id="KW-0547">Nucleotide-binding</keyword>
<dbReference type="PROSITE" id="PS51217">
    <property type="entry name" value="UVRD_HELICASE_CTER"/>
    <property type="match status" value="1"/>
</dbReference>
<keyword evidence="1 14" id="KW-0004">4Fe-4S</keyword>
<comment type="cofactor">
    <cofactor evidence="14">
        <name>Mg(2+)</name>
        <dbReference type="ChEBI" id="CHEBI:18420"/>
    </cofactor>
</comment>
<dbReference type="Proteomes" id="UP001516662">
    <property type="component" value="Unassembled WGS sequence"/>
</dbReference>
<dbReference type="Pfam" id="PF21445">
    <property type="entry name" value="ADDB_N"/>
    <property type="match status" value="1"/>
</dbReference>
<keyword evidence="7 14" id="KW-0347">Helicase</keyword>
<feature type="domain" description="UvrD-like helicase C-terminal" evidence="15">
    <location>
        <begin position="279"/>
        <end position="602"/>
    </location>
</feature>
<dbReference type="InterPro" id="IPR014017">
    <property type="entry name" value="DNA_helicase_UvrD-like_C"/>
</dbReference>
<comment type="subunit">
    <text evidence="14">Heterodimer of AddA and AddB.</text>
</comment>
<comment type="cofactor">
    <cofactor evidence="14">
        <name>[4Fe-4S] cluster</name>
        <dbReference type="ChEBI" id="CHEBI:49883"/>
    </cofactor>
    <text evidence="14">Binds 1 [4Fe-4S] cluster.</text>
</comment>
<evidence type="ECO:0000256" key="7">
    <source>
        <dbReference type="ARBA" id="ARBA00022806"/>
    </source>
</evidence>
<evidence type="ECO:0000256" key="1">
    <source>
        <dbReference type="ARBA" id="ARBA00022485"/>
    </source>
</evidence>
<dbReference type="InterPro" id="IPR038726">
    <property type="entry name" value="PDDEXK_AddAB-type"/>
</dbReference>
<evidence type="ECO:0000256" key="13">
    <source>
        <dbReference type="ARBA" id="ARBA00023204"/>
    </source>
</evidence>
<dbReference type="InterPro" id="IPR014140">
    <property type="entry name" value="DNA_helicase_suAddB"/>
</dbReference>
<feature type="binding site" evidence="14">
    <location>
        <position position="1126"/>
    </location>
    <ligand>
        <name>[4Fe-4S] cluster</name>
        <dbReference type="ChEBI" id="CHEBI:49883"/>
    </ligand>
</feature>
<dbReference type="Gene3D" id="3.40.50.300">
    <property type="entry name" value="P-loop containing nucleotide triphosphate hydrolases"/>
    <property type="match status" value="3"/>
</dbReference>
<dbReference type="InterPro" id="IPR049035">
    <property type="entry name" value="ADDB_N"/>
</dbReference>
<evidence type="ECO:0000256" key="8">
    <source>
        <dbReference type="ARBA" id="ARBA00022839"/>
    </source>
</evidence>
<keyword evidence="8 14" id="KW-0269">Exonuclease</keyword>
<dbReference type="EMBL" id="JADCLJ010000022">
    <property type="protein sequence ID" value="MBE4909281.1"/>
    <property type="molecule type" value="Genomic_DNA"/>
</dbReference>
<feature type="binding site" evidence="14">
    <location>
        <position position="1129"/>
    </location>
    <ligand>
        <name>[4Fe-4S] cluster</name>
        <dbReference type="ChEBI" id="CHEBI:49883"/>
    </ligand>
</feature>
<evidence type="ECO:0000256" key="12">
    <source>
        <dbReference type="ARBA" id="ARBA00023125"/>
    </source>
</evidence>
<evidence type="ECO:0000313" key="16">
    <source>
        <dbReference type="EMBL" id="MBE4909281.1"/>
    </source>
</evidence>
<dbReference type="PANTHER" id="PTHR30591">
    <property type="entry name" value="RECBCD ENZYME SUBUNIT RECC"/>
    <property type="match status" value="1"/>
</dbReference>
<evidence type="ECO:0000259" key="15">
    <source>
        <dbReference type="PROSITE" id="PS51217"/>
    </source>
</evidence>
<feature type="binding site" evidence="14">
    <location>
        <position position="1135"/>
    </location>
    <ligand>
        <name>[4Fe-4S] cluster</name>
        <dbReference type="ChEBI" id="CHEBI:49883"/>
    </ligand>
</feature>
<dbReference type="GO" id="GO:0004386">
    <property type="term" value="F:helicase activity"/>
    <property type="evidence" value="ECO:0007669"/>
    <property type="project" value="UniProtKB-KW"/>
</dbReference>
<sequence>MSVHFILGRAGSGKTSTIIHEIREKLLDNPTGNPLVYLVPDQMTFQSEYDLINTPGLGGMMRAQVFSFTRLAWRVLQETGGMSRYHLNNVGVNMVLRKIIEQRKKELKVFSRASEKTGFITQMEEMIAEFKRYCVRGEDLSEATIDVNTDSNPVLADKLHDLKLIFDDLELHLSSKYVDSEDYLRLLAEKIKSSSYLEDAEIYIDGFHSFTPQEYEVLAQLMRKCKSVTIALTVDKRYDDYPPHELSLFRMTGHTYQTLRDLASENKIKVHEPLLFLKEPFRFADAPSLAHLEKNFDTRPTVPYHSNAAISISQAVNRRAEIEGIAREIRKLVREENYRYRDIALLVRNSNDYHEMIETVFKDYELPFFIDQKRSMLNHPLIEFIRSSLEVITGNWRYEAIFRCVKTDLLFPLGENKVSGNKYRLREEMDKLENYCLEYGIQGSRWTTKDRWTYKKLRALENTDFGQTDKEKEIEDKLNTLRDMIVQPLVALQQRLKKAQDGRGLCEALYLFLEDLNIPEKMEELKIEAEEKGNLEEAREHDQVWKAVIDLLDQFVEIMPNEKVSLRLFSDMLESGMESMKFALVPPAIDQVLVASLERSRFSNIKCTFIIGANDGVIPAKPKDDGVLSESDRDRLSESGIKLAPGSRELLLDENFLIYNALTSAAHKVYVSYPLADEEGKTLLPSVILGRLKDLFPSIQYRFYVNEPAELAVEEQLLYAVNPSVALSYLTAQLQTWKKLYPVEPLWWDIYNYFMKHEQLKGQAKHVLGSLFYKNKPEKLPPDLSKELYGETIQGSVSRMEVFQGCPFSHFVSYGLGLKDRNVFRLEAPDIGQLFHAALKQIADMLHARKLEWRDLTKEQCNQLAIEAVDLLAPRLQREILLSSNRFQYIKRKLQHIISRASGILSDHAKASGFAPLGLEIDFGKKGPLPPIQVELDNGSKMELIGRIDRVDKAESSKGILLRIVDYKSSQKSLNLSEVYYGLALQMLTYLDVVITHSKDWIGTKATPAGVLYFHVHNPMISSKNAMNEESIEEEIFKRFKMKGLLLGDEEAVRLMDQTLETGYSQIVPAAIKTKGGFYSTSAIASEEDLGHLRTHIRGIFKNIGNRITEGNVDINPYKLKDKTPCTYCSYKTVCQFDQSVEDNDYRVLVQEKNDDVLEKVRKGGTSLEF</sequence>
<accession>A0ABR9QLA8</accession>
<evidence type="ECO:0000256" key="3">
    <source>
        <dbReference type="ARBA" id="ARBA00022723"/>
    </source>
</evidence>
<keyword evidence="5 14" id="KW-0227">DNA damage</keyword>
<evidence type="ECO:0000256" key="5">
    <source>
        <dbReference type="ARBA" id="ARBA00022763"/>
    </source>
</evidence>